<accession>A0A5C6E654</accession>
<dbReference type="GO" id="GO:0046872">
    <property type="term" value="F:metal ion binding"/>
    <property type="evidence" value="ECO:0007669"/>
    <property type="project" value="UniProtKB-KW"/>
</dbReference>
<dbReference type="AlphaFoldDB" id="A0A5C6E654"/>
<name>A0A5C6E654_9BACT</name>
<keyword evidence="5" id="KW-0808">Transferase</keyword>
<dbReference type="InterPro" id="IPR029063">
    <property type="entry name" value="SAM-dependent_MTases_sf"/>
</dbReference>
<feature type="binding site" evidence="1">
    <location>
        <position position="24"/>
    </location>
    <ligand>
        <name>Zn(2+)</name>
        <dbReference type="ChEBI" id="CHEBI:29105"/>
    </ligand>
</feature>
<dbReference type="CDD" id="cd02440">
    <property type="entry name" value="AdoMet_MTases"/>
    <property type="match status" value="1"/>
</dbReference>
<dbReference type="PIRSF" id="PIRSF018249">
    <property type="entry name" value="MyrA_prd"/>
    <property type="match status" value="1"/>
</dbReference>
<evidence type="ECO:0000259" key="3">
    <source>
        <dbReference type="Pfam" id="PF13649"/>
    </source>
</evidence>
<keyword evidence="2" id="KW-0949">S-adenosyl-L-methionine</keyword>
<keyword evidence="1" id="KW-0479">Metal-binding</keyword>
<protein>
    <submittedName>
        <fullName evidence="5">23S rRNA (Guanine(745)-N(1))-methyltransferase</fullName>
        <ecNumber evidence="5">2.1.1.187</ecNumber>
    </submittedName>
</protein>
<keyword evidence="6" id="KW-1185">Reference proteome</keyword>
<dbReference type="InterPro" id="IPR048647">
    <property type="entry name" value="RlmA_N"/>
</dbReference>
<comment type="caution">
    <text evidence="5">The sequence shown here is derived from an EMBL/GenBank/DDBJ whole genome shotgun (WGS) entry which is preliminary data.</text>
</comment>
<dbReference type="Proteomes" id="UP000315471">
    <property type="component" value="Unassembled WGS sequence"/>
</dbReference>
<feature type="domain" description="Methyltransferase" evidence="3">
    <location>
        <begin position="99"/>
        <end position="181"/>
    </location>
</feature>
<sequence length="287" mass="31908">MFNLRCTVRNCFEPLKPSDSGLRCAAGHCFDRSKQGYFNLLQPQDRKSKHPGDIDAAVLARHRWLERGYADGLIQRLQSWIPLDPVSVSTESSIHPLTLDLGCGEGYFGPALFSGEADGYCGIDLSKRAIKLAARRWPDATWILANADRTLPARDASVHRVLSLFGRRPVSEIARVLAPGGICIVAVPGEDDLVELRQHVQQAGHRRRRWETIADELAAAGLEMQQQQTWRTQIDLDTDAIADAMAMTYRAVRFSQNARLETITNRSVTLSADLILAVRKTDRSGSC</sequence>
<dbReference type="InterPro" id="IPR041698">
    <property type="entry name" value="Methyltransf_25"/>
</dbReference>
<dbReference type="InterPro" id="IPR016718">
    <property type="entry name" value="rRNA_m1G-MeTrfase_A_prd"/>
</dbReference>
<dbReference type="OrthoDB" id="5522265at2"/>
<evidence type="ECO:0000256" key="1">
    <source>
        <dbReference type="PIRSR" id="PIRSR018249-1"/>
    </source>
</evidence>
<dbReference type="PANTHER" id="PTHR42912:SF45">
    <property type="entry name" value="23S RRNA (GUANINE(745)-N(1))-METHYLTRANSFERASE"/>
    <property type="match status" value="1"/>
</dbReference>
<dbReference type="PANTHER" id="PTHR42912">
    <property type="entry name" value="METHYLTRANSFERASE"/>
    <property type="match status" value="1"/>
</dbReference>
<feature type="binding site" evidence="1">
    <location>
        <position position="28"/>
    </location>
    <ligand>
        <name>Zn(2+)</name>
        <dbReference type="ChEBI" id="CHEBI:29105"/>
    </ligand>
</feature>
<dbReference type="Pfam" id="PF21302">
    <property type="entry name" value="Zn_ribbon_RlmA"/>
    <property type="match status" value="1"/>
</dbReference>
<keyword evidence="1" id="KW-0862">Zinc</keyword>
<dbReference type="EMBL" id="SJPY01000001">
    <property type="protein sequence ID" value="TWU45173.1"/>
    <property type="molecule type" value="Genomic_DNA"/>
</dbReference>
<reference evidence="5 6" key="1">
    <citation type="submission" date="2019-02" db="EMBL/GenBank/DDBJ databases">
        <title>Deep-cultivation of Planctomycetes and their phenomic and genomic characterization uncovers novel biology.</title>
        <authorList>
            <person name="Wiegand S."/>
            <person name="Jogler M."/>
            <person name="Boedeker C."/>
            <person name="Pinto D."/>
            <person name="Vollmers J."/>
            <person name="Rivas-Marin E."/>
            <person name="Kohn T."/>
            <person name="Peeters S.H."/>
            <person name="Heuer A."/>
            <person name="Rast P."/>
            <person name="Oberbeckmann S."/>
            <person name="Bunk B."/>
            <person name="Jeske O."/>
            <person name="Meyerdierks A."/>
            <person name="Storesund J.E."/>
            <person name="Kallscheuer N."/>
            <person name="Luecker S."/>
            <person name="Lage O.M."/>
            <person name="Pohl T."/>
            <person name="Merkel B.J."/>
            <person name="Hornburger P."/>
            <person name="Mueller R.-W."/>
            <person name="Bruemmer F."/>
            <person name="Labrenz M."/>
            <person name="Spormann A.M."/>
            <person name="Op Den Camp H."/>
            <person name="Overmann J."/>
            <person name="Amann R."/>
            <person name="Jetten M.S.M."/>
            <person name="Mascher T."/>
            <person name="Medema M.H."/>
            <person name="Devos D.P."/>
            <person name="Kaster A.-K."/>
            <person name="Ovreas L."/>
            <person name="Rohde M."/>
            <person name="Galperin M.Y."/>
            <person name="Jogler C."/>
        </authorList>
    </citation>
    <scope>NUCLEOTIDE SEQUENCE [LARGE SCALE GENOMIC DNA]</scope>
    <source>
        <strain evidence="5 6">Q31b</strain>
    </source>
</reference>
<feature type="domain" description="23S rRNA (guanine(745)-N(1))-methyltransferase N-terminal" evidence="4">
    <location>
        <begin position="11"/>
        <end position="49"/>
    </location>
</feature>
<evidence type="ECO:0000259" key="4">
    <source>
        <dbReference type="Pfam" id="PF21302"/>
    </source>
</evidence>
<dbReference type="Gene3D" id="3.40.50.150">
    <property type="entry name" value="Vaccinia Virus protein VP39"/>
    <property type="match status" value="1"/>
</dbReference>
<evidence type="ECO:0000256" key="2">
    <source>
        <dbReference type="PIRSR" id="PIRSR018249-2"/>
    </source>
</evidence>
<dbReference type="InterPro" id="IPR050508">
    <property type="entry name" value="Methyltransf_Superfamily"/>
</dbReference>
<dbReference type="RefSeq" id="WP_146597924.1">
    <property type="nucleotide sequence ID" value="NZ_SJPY01000001.1"/>
</dbReference>
<dbReference type="SUPFAM" id="SSF53335">
    <property type="entry name" value="S-adenosyl-L-methionine-dependent methyltransferases"/>
    <property type="match status" value="1"/>
</dbReference>
<organism evidence="5 6">
    <name type="scientific">Novipirellula aureliae</name>
    <dbReference type="NCBI Taxonomy" id="2527966"/>
    <lineage>
        <taxon>Bacteria</taxon>
        <taxon>Pseudomonadati</taxon>
        <taxon>Planctomycetota</taxon>
        <taxon>Planctomycetia</taxon>
        <taxon>Pirellulales</taxon>
        <taxon>Pirellulaceae</taxon>
        <taxon>Novipirellula</taxon>
    </lineage>
</organism>
<keyword evidence="5" id="KW-0489">Methyltransferase</keyword>
<dbReference type="GO" id="GO:0052911">
    <property type="term" value="F:23S rRNA (guanine(745)-N(1))-methyltransferase activity"/>
    <property type="evidence" value="ECO:0007669"/>
    <property type="project" value="UniProtKB-EC"/>
</dbReference>
<gene>
    <name evidence="5" type="primary">rlmA</name>
    <name evidence="5" type="ORF">Q31b_03440</name>
</gene>
<feature type="binding site" evidence="2">
    <location>
        <begin position="105"/>
        <end position="106"/>
    </location>
    <ligand>
        <name>S-adenosyl-L-methionine</name>
        <dbReference type="ChEBI" id="CHEBI:59789"/>
    </ligand>
</feature>
<proteinExistence type="predicted"/>
<dbReference type="Pfam" id="PF13649">
    <property type="entry name" value="Methyltransf_25"/>
    <property type="match status" value="1"/>
</dbReference>
<evidence type="ECO:0000313" key="5">
    <source>
        <dbReference type="EMBL" id="TWU45173.1"/>
    </source>
</evidence>
<dbReference type="EC" id="2.1.1.187" evidence="5"/>
<evidence type="ECO:0000313" key="6">
    <source>
        <dbReference type="Proteomes" id="UP000315471"/>
    </source>
</evidence>